<keyword evidence="9 12" id="KW-1133">Transmembrane helix</keyword>
<name>D5WV08_KYRT2</name>
<accession>D5WV08</accession>
<dbReference type="GO" id="GO:0005524">
    <property type="term" value="F:ATP binding"/>
    <property type="evidence" value="ECO:0007669"/>
    <property type="project" value="UniProtKB-KW"/>
</dbReference>
<keyword evidence="5" id="KW-0547">Nucleotide-binding</keyword>
<evidence type="ECO:0000256" key="1">
    <source>
        <dbReference type="ARBA" id="ARBA00004651"/>
    </source>
</evidence>
<dbReference type="SUPFAM" id="SSF52540">
    <property type="entry name" value="P-loop containing nucleoside triphosphate hydrolases"/>
    <property type="match status" value="1"/>
</dbReference>
<dbReference type="GO" id="GO:0015421">
    <property type="term" value="F:ABC-type oligopeptide transporter activity"/>
    <property type="evidence" value="ECO:0007669"/>
    <property type="project" value="TreeGrafter"/>
</dbReference>
<keyword evidence="7" id="KW-0788">Thiol protease</keyword>
<dbReference type="GO" id="GO:0006508">
    <property type="term" value="P:proteolysis"/>
    <property type="evidence" value="ECO:0007669"/>
    <property type="project" value="InterPro"/>
</dbReference>
<dbReference type="AlphaFoldDB" id="D5WV08"/>
<dbReference type="PROSITE" id="PS50990">
    <property type="entry name" value="PEPTIDASE_C39"/>
    <property type="match status" value="1"/>
</dbReference>
<proteinExistence type="predicted"/>
<dbReference type="PROSITE" id="PS00211">
    <property type="entry name" value="ABC_TRANSPORTER_1"/>
    <property type="match status" value="1"/>
</dbReference>
<dbReference type="Pfam" id="PF00664">
    <property type="entry name" value="ABC_membrane"/>
    <property type="match status" value="1"/>
</dbReference>
<dbReference type="PROSITE" id="PS50893">
    <property type="entry name" value="ABC_TRANSPORTER_2"/>
    <property type="match status" value="1"/>
</dbReference>
<keyword evidence="17" id="KW-1185">Reference proteome</keyword>
<evidence type="ECO:0000256" key="2">
    <source>
        <dbReference type="ARBA" id="ARBA00022448"/>
    </source>
</evidence>
<dbReference type="GO" id="GO:0016887">
    <property type="term" value="F:ATP hydrolysis activity"/>
    <property type="evidence" value="ECO:0007669"/>
    <property type="project" value="InterPro"/>
</dbReference>
<evidence type="ECO:0000259" key="14">
    <source>
        <dbReference type="PROSITE" id="PS50929"/>
    </source>
</evidence>
<feature type="transmembrane region" description="Helical" evidence="12">
    <location>
        <begin position="147"/>
        <end position="173"/>
    </location>
</feature>
<feature type="domain" description="ABC transporter" evidence="13">
    <location>
        <begin position="615"/>
        <end position="848"/>
    </location>
</feature>
<dbReference type="InterPro" id="IPR005074">
    <property type="entry name" value="Peptidase_C39"/>
</dbReference>
<sequence length="878" mass="96200">MSAVRVPFVEQMEENECGLACLAMILGHHGHHVALPELRDRFGVARGGISFYHLDQIARQFGLKPRGYRVAPTHLGQLKRPAILHWEGKHFVVLEKIGRRHARIVDPAHGRMRLSADELAQKFTGYALIFERGADFRPRRRGSHWRYFASLALQHPGWLVGIVAVSLLLQGLGLAVPVLTRWMTDQVLVPGRIGAVGPVVYSVALLGLTYWLVSYVRAVAVARLQQAMDLSMMGQFMERLFRLPYGFFEKRKGGDLLFRANANVLIRQILSTRAVSLVIDTVLLVVYAVLMLIQSWAMGVAVILAGAALFALLVAGTGVSRRLTAREVTAQVQTQSYLSESLQSVLDIKVLGMEGDTVKGWRGLFDEQLRSTWRRQLWMALFDTVSSSLQYILPLGVLVIGAFKVAAGELTLGAVLGFSALATMFIVPIVSLSGTYNELLFLGSYLQRIYDVVASTPEQEIEGLGRRADEPRGEPRVRPVQAPVQSLARVRREGEEPEPAVPPLAAVPRAQVQATLPAVSPAAPAPPSVPVRSPAPPPAMTPAAMTPTPSPPPAEGAEPEGLLGIRGGRAEQGEGDGEAGALPHTLPRGAGRAQGRDVHPGTARNLCRAPLSGRVELEDVSFAYGAFSPPVIRDIRFAVRPGEKIGIVGASGAGKSTLVKLLLGLYKPTAGRILYDGVPLEEWDLSWLRSRIGTVLQESRLFQRTIAENIRMNRADRPEEDVVWAAEQAAIHDDILRLPLGYHTQVSESGGNFSGGQRQRLLLARALVIRPALLILDEATSFLDAMTERTVDERLSELRCTRIVIAHRLSTVENADRILVMDRGSIVEIGTHRELLEQRGLYHRLYAAREDHAAGRDGDFVSGRGIPERHDHREGMGK</sequence>
<dbReference type="InterPro" id="IPR027417">
    <property type="entry name" value="P-loop_NTPase"/>
</dbReference>
<keyword evidence="7" id="KW-0645">Protease</keyword>
<feature type="compositionally biased region" description="Pro residues" evidence="11">
    <location>
        <begin position="523"/>
        <end position="540"/>
    </location>
</feature>
<dbReference type="STRING" id="562970.Btus_2841"/>
<organism evidence="16 17">
    <name type="scientific">Kyrpidia tusciae (strain DSM 2912 / NBRC 15312 / T2)</name>
    <name type="common">Bacillus tusciae</name>
    <dbReference type="NCBI Taxonomy" id="562970"/>
    <lineage>
        <taxon>Bacteria</taxon>
        <taxon>Bacillati</taxon>
        <taxon>Bacillota</taxon>
        <taxon>Bacilli</taxon>
        <taxon>Bacillales</taxon>
        <taxon>Alicyclobacillaceae</taxon>
        <taxon>Kyrpidia</taxon>
    </lineage>
</organism>
<dbReference type="InterPro" id="IPR039421">
    <property type="entry name" value="Type_1_exporter"/>
</dbReference>
<evidence type="ECO:0000256" key="4">
    <source>
        <dbReference type="ARBA" id="ARBA00022692"/>
    </source>
</evidence>
<dbReference type="RefSeq" id="WP_013076761.1">
    <property type="nucleotide sequence ID" value="NC_014098.1"/>
</dbReference>
<feature type="transmembrane region" description="Helical" evidence="12">
    <location>
        <begin position="412"/>
        <end position="432"/>
    </location>
</feature>
<dbReference type="PANTHER" id="PTHR43394">
    <property type="entry name" value="ATP-DEPENDENT PERMEASE MDL1, MITOCHONDRIAL"/>
    <property type="match status" value="1"/>
</dbReference>
<evidence type="ECO:0000256" key="5">
    <source>
        <dbReference type="ARBA" id="ARBA00022741"/>
    </source>
</evidence>
<dbReference type="FunFam" id="3.40.50.300:FF:000299">
    <property type="entry name" value="ABC transporter ATP-binding protein/permease"/>
    <property type="match status" value="1"/>
</dbReference>
<evidence type="ECO:0000256" key="6">
    <source>
        <dbReference type="ARBA" id="ARBA00022801"/>
    </source>
</evidence>
<feature type="region of interest" description="Disordered" evidence="11">
    <location>
        <begin position="460"/>
        <end position="505"/>
    </location>
</feature>
<gene>
    <name evidence="16" type="ordered locus">Btus_2841</name>
</gene>
<dbReference type="Proteomes" id="UP000002368">
    <property type="component" value="Chromosome"/>
</dbReference>
<dbReference type="InterPro" id="IPR036640">
    <property type="entry name" value="ABC1_TM_sf"/>
</dbReference>
<keyword evidence="10 12" id="KW-0472">Membrane</keyword>
<feature type="domain" description="ABC transmembrane type-1" evidence="14">
    <location>
        <begin position="160"/>
        <end position="439"/>
    </location>
</feature>
<evidence type="ECO:0000256" key="8">
    <source>
        <dbReference type="ARBA" id="ARBA00022840"/>
    </source>
</evidence>
<dbReference type="InterPro" id="IPR003593">
    <property type="entry name" value="AAA+_ATPase"/>
</dbReference>
<dbReference type="eggNOG" id="COG2274">
    <property type="taxonomic scope" value="Bacteria"/>
</dbReference>
<evidence type="ECO:0000256" key="9">
    <source>
        <dbReference type="ARBA" id="ARBA00022989"/>
    </source>
</evidence>
<keyword evidence="4 12" id="KW-0812">Transmembrane</keyword>
<dbReference type="InterPro" id="IPR011527">
    <property type="entry name" value="ABC1_TM_dom"/>
</dbReference>
<feature type="domain" description="Peptidase C39" evidence="15">
    <location>
        <begin position="11"/>
        <end position="130"/>
    </location>
</feature>
<evidence type="ECO:0000259" key="13">
    <source>
        <dbReference type="PROSITE" id="PS50893"/>
    </source>
</evidence>
<feature type="transmembrane region" description="Helical" evidence="12">
    <location>
        <begin position="193"/>
        <end position="213"/>
    </location>
</feature>
<dbReference type="PANTHER" id="PTHR43394:SF1">
    <property type="entry name" value="ATP-BINDING CASSETTE SUB-FAMILY B MEMBER 10, MITOCHONDRIAL"/>
    <property type="match status" value="1"/>
</dbReference>
<dbReference type="Gene3D" id="3.90.70.10">
    <property type="entry name" value="Cysteine proteinases"/>
    <property type="match status" value="1"/>
</dbReference>
<dbReference type="GO" id="GO:0008234">
    <property type="term" value="F:cysteine-type peptidase activity"/>
    <property type="evidence" value="ECO:0007669"/>
    <property type="project" value="UniProtKB-KW"/>
</dbReference>
<evidence type="ECO:0000256" key="10">
    <source>
        <dbReference type="ARBA" id="ARBA00023136"/>
    </source>
</evidence>
<evidence type="ECO:0000256" key="12">
    <source>
        <dbReference type="SAM" id="Phobius"/>
    </source>
</evidence>
<evidence type="ECO:0000256" key="3">
    <source>
        <dbReference type="ARBA" id="ARBA00022475"/>
    </source>
</evidence>
<reference evidence="16 17" key="1">
    <citation type="journal article" date="2011" name="Stand. Genomic Sci.">
        <title>Complete genome sequence of the thermophilic, hydrogen-oxidizing Bacillus tusciae type strain (T2) and reclassification in the new genus, Kyrpidia gen. nov. as Kyrpidia tusciae comb. nov. and emendation of the family Alicyclobacillaceae da Costa and Rainey, 2010.</title>
        <authorList>
            <person name="Klenk H.P."/>
            <person name="Lapidus A."/>
            <person name="Chertkov O."/>
            <person name="Copeland A."/>
            <person name="Del Rio T.G."/>
            <person name="Nolan M."/>
            <person name="Lucas S."/>
            <person name="Chen F."/>
            <person name="Tice H."/>
            <person name="Cheng J.F."/>
            <person name="Han C."/>
            <person name="Bruce D."/>
            <person name="Goodwin L."/>
            <person name="Pitluck S."/>
            <person name="Pati A."/>
            <person name="Ivanova N."/>
            <person name="Mavromatis K."/>
            <person name="Daum C."/>
            <person name="Chen A."/>
            <person name="Palaniappan K."/>
            <person name="Chang Y.J."/>
            <person name="Land M."/>
            <person name="Hauser L."/>
            <person name="Jeffries C.D."/>
            <person name="Detter J.C."/>
            <person name="Rohde M."/>
            <person name="Abt B."/>
            <person name="Pukall R."/>
            <person name="Goker M."/>
            <person name="Bristow J."/>
            <person name="Markowitz V."/>
            <person name="Hugenholtz P."/>
            <person name="Eisen J.A."/>
        </authorList>
    </citation>
    <scope>NUCLEOTIDE SEQUENCE [LARGE SCALE GENOMIC DNA]</scope>
    <source>
        <strain evidence="16 17">DSM 2912</strain>
    </source>
</reference>
<dbReference type="HOGENOM" id="CLU_000604_84_3_9"/>
<feature type="compositionally biased region" description="Basic and acidic residues" evidence="11">
    <location>
        <begin position="463"/>
        <end position="477"/>
    </location>
</feature>
<feature type="transmembrane region" description="Helical" evidence="12">
    <location>
        <begin position="299"/>
        <end position="319"/>
    </location>
</feature>
<dbReference type="Pfam" id="PF03412">
    <property type="entry name" value="Peptidase_C39"/>
    <property type="match status" value="1"/>
</dbReference>
<dbReference type="CDD" id="cd18555">
    <property type="entry name" value="ABC_6TM_T1SS_like"/>
    <property type="match status" value="1"/>
</dbReference>
<feature type="region of interest" description="Disordered" evidence="11">
    <location>
        <begin position="518"/>
        <end position="601"/>
    </location>
</feature>
<evidence type="ECO:0000313" key="16">
    <source>
        <dbReference type="EMBL" id="ADG07480.1"/>
    </source>
</evidence>
<dbReference type="SMART" id="SM00382">
    <property type="entry name" value="AAA"/>
    <property type="match status" value="1"/>
</dbReference>
<dbReference type="InterPro" id="IPR003439">
    <property type="entry name" value="ABC_transporter-like_ATP-bd"/>
</dbReference>
<protein>
    <submittedName>
        <fullName evidence="16">ABC transporter related protein</fullName>
    </submittedName>
</protein>
<feature type="transmembrane region" description="Helical" evidence="12">
    <location>
        <begin position="274"/>
        <end position="293"/>
    </location>
</feature>
<dbReference type="Pfam" id="PF00005">
    <property type="entry name" value="ABC_tran"/>
    <property type="match status" value="1"/>
</dbReference>
<dbReference type="PROSITE" id="PS50929">
    <property type="entry name" value="ABC_TM1F"/>
    <property type="match status" value="1"/>
</dbReference>
<dbReference type="EMBL" id="CP002017">
    <property type="protein sequence ID" value="ADG07480.1"/>
    <property type="molecule type" value="Genomic_DNA"/>
</dbReference>
<evidence type="ECO:0000256" key="11">
    <source>
        <dbReference type="SAM" id="MobiDB-lite"/>
    </source>
</evidence>
<evidence type="ECO:0000313" key="17">
    <source>
        <dbReference type="Proteomes" id="UP000002368"/>
    </source>
</evidence>
<dbReference type="OrthoDB" id="1240423at2"/>
<dbReference type="KEGG" id="bts:Btus_2841"/>
<evidence type="ECO:0000259" key="15">
    <source>
        <dbReference type="PROSITE" id="PS50990"/>
    </source>
</evidence>
<keyword evidence="2" id="KW-0813">Transport</keyword>
<feature type="compositionally biased region" description="Basic and acidic residues" evidence="11">
    <location>
        <begin position="866"/>
        <end position="878"/>
    </location>
</feature>
<comment type="subcellular location">
    <subcellularLocation>
        <location evidence="1">Cell membrane</location>
        <topology evidence="1">Multi-pass membrane protein</topology>
    </subcellularLocation>
</comment>
<keyword evidence="8" id="KW-0067">ATP-binding</keyword>
<dbReference type="GO" id="GO:0005886">
    <property type="term" value="C:plasma membrane"/>
    <property type="evidence" value="ECO:0007669"/>
    <property type="project" value="UniProtKB-SubCell"/>
</dbReference>
<dbReference type="SUPFAM" id="SSF90123">
    <property type="entry name" value="ABC transporter transmembrane region"/>
    <property type="match status" value="1"/>
</dbReference>
<dbReference type="InterPro" id="IPR017871">
    <property type="entry name" value="ABC_transporter-like_CS"/>
</dbReference>
<keyword evidence="3" id="KW-1003">Cell membrane</keyword>
<dbReference type="Gene3D" id="1.20.1560.10">
    <property type="entry name" value="ABC transporter type 1, transmembrane domain"/>
    <property type="match status" value="1"/>
</dbReference>
<evidence type="ECO:0000256" key="7">
    <source>
        <dbReference type="ARBA" id="ARBA00022807"/>
    </source>
</evidence>
<keyword evidence="6" id="KW-0378">Hydrolase</keyword>
<feature type="region of interest" description="Disordered" evidence="11">
    <location>
        <begin position="857"/>
        <end position="878"/>
    </location>
</feature>
<dbReference type="Gene3D" id="3.40.50.300">
    <property type="entry name" value="P-loop containing nucleotide triphosphate hydrolases"/>
    <property type="match status" value="1"/>
</dbReference>